<dbReference type="GO" id="GO:0009279">
    <property type="term" value="C:cell outer membrane"/>
    <property type="evidence" value="ECO:0007669"/>
    <property type="project" value="InterPro"/>
</dbReference>
<dbReference type="PANTHER" id="PTHR30189:SF1">
    <property type="entry name" value="LPS-ASSEMBLY PROTEIN LPTD"/>
    <property type="match status" value="1"/>
</dbReference>
<dbReference type="HAMAP" id="MF_01411">
    <property type="entry name" value="LPS_assembly_LptD"/>
    <property type="match status" value="1"/>
</dbReference>
<dbReference type="PANTHER" id="PTHR30189">
    <property type="entry name" value="LPS-ASSEMBLY PROTEIN"/>
    <property type="match status" value="1"/>
</dbReference>
<dbReference type="Pfam" id="PF13100">
    <property type="entry name" value="OstA_2"/>
    <property type="match status" value="1"/>
</dbReference>
<protein>
    <submittedName>
        <fullName evidence="7">Organic solvent tolerance protein</fullName>
    </submittedName>
</protein>
<dbReference type="InterPro" id="IPR007543">
    <property type="entry name" value="LptD_C"/>
</dbReference>
<evidence type="ECO:0000256" key="1">
    <source>
        <dbReference type="ARBA" id="ARBA00022729"/>
    </source>
</evidence>
<proteinExistence type="inferred from homology"/>
<organism evidence="7 8">
    <name type="scientific">Desulfobacca acetoxidans (strain ATCC 700848 / DSM 11109 / ASRB2)</name>
    <dbReference type="NCBI Taxonomy" id="880072"/>
    <lineage>
        <taxon>Bacteria</taxon>
        <taxon>Pseudomonadati</taxon>
        <taxon>Thermodesulfobacteriota</taxon>
        <taxon>Desulfobaccia</taxon>
        <taxon>Desulfobaccales</taxon>
        <taxon>Desulfobaccaceae</taxon>
        <taxon>Desulfobacca</taxon>
    </lineage>
</organism>
<keyword evidence="1" id="KW-0732">Signal</keyword>
<reference evidence="7 8" key="1">
    <citation type="journal article" date="2011" name="Stand. Genomic Sci.">
        <title>Complete genome sequence of the acetate-degrading sulfate reducer Desulfobacca acetoxidans type strain (ASRB2).</title>
        <authorList>
            <person name="Goker M."/>
            <person name="Teshima H."/>
            <person name="Lapidus A."/>
            <person name="Nolan M."/>
            <person name="Lucas S."/>
            <person name="Hammon N."/>
            <person name="Deshpande S."/>
            <person name="Cheng J.F."/>
            <person name="Tapia R."/>
            <person name="Han C."/>
            <person name="Goodwin L."/>
            <person name="Pitluck S."/>
            <person name="Huntemann M."/>
            <person name="Liolios K."/>
            <person name="Ivanova N."/>
            <person name="Pagani I."/>
            <person name="Mavromatis K."/>
            <person name="Ovchinikova G."/>
            <person name="Pati A."/>
            <person name="Chen A."/>
            <person name="Palaniappan K."/>
            <person name="Land M."/>
            <person name="Hauser L."/>
            <person name="Brambilla E.M."/>
            <person name="Rohde M."/>
            <person name="Spring S."/>
            <person name="Detter J.C."/>
            <person name="Woyke T."/>
            <person name="Bristow J."/>
            <person name="Eisen J.A."/>
            <person name="Markowitz V."/>
            <person name="Hugenholtz P."/>
            <person name="Kyrpides N.C."/>
            <person name="Klenk H.P."/>
        </authorList>
    </citation>
    <scope>NUCLEOTIDE SEQUENCE [LARGE SCALE GENOMIC DNA]</scope>
    <source>
        <strain evidence="8">ATCC 700848 / DSM 11109 / ASRB2</strain>
    </source>
</reference>
<reference evidence="8" key="2">
    <citation type="submission" date="2011-03" db="EMBL/GenBank/DDBJ databases">
        <title>The complete genome of Desulfobacca acetoxidans DSM 11109.</title>
        <authorList>
            <consortium name="US DOE Joint Genome Institute (JGI-PGF)"/>
            <person name="Lucas S."/>
            <person name="Copeland A."/>
            <person name="Lapidus A."/>
            <person name="Bruce D."/>
            <person name="Goodwin L."/>
            <person name="Pitluck S."/>
            <person name="Peters L."/>
            <person name="Kyrpides N."/>
            <person name="Mavromatis K."/>
            <person name="Ivanova N."/>
            <person name="Ovchinnikova G."/>
            <person name="Teshima H."/>
            <person name="Detter J.C."/>
            <person name="Han C."/>
            <person name="Land M."/>
            <person name="Hauser L."/>
            <person name="Markowitz V."/>
            <person name="Cheng J.-F."/>
            <person name="Hugenholtz P."/>
            <person name="Woyke T."/>
            <person name="Wu D."/>
            <person name="Spring S."/>
            <person name="Schueler E."/>
            <person name="Brambilla E."/>
            <person name="Klenk H.-P."/>
            <person name="Eisen J.A."/>
        </authorList>
    </citation>
    <scope>NUCLEOTIDE SEQUENCE [LARGE SCALE GENOMIC DNA]</scope>
    <source>
        <strain evidence="8">ATCC 700848 / DSM 11109 / ASRB2</strain>
    </source>
</reference>
<evidence type="ECO:0000256" key="2">
    <source>
        <dbReference type="ARBA" id="ARBA00023136"/>
    </source>
</evidence>
<dbReference type="GO" id="GO:0015920">
    <property type="term" value="P:lipopolysaccharide transport"/>
    <property type="evidence" value="ECO:0007669"/>
    <property type="project" value="InterPro"/>
</dbReference>
<evidence type="ECO:0000259" key="4">
    <source>
        <dbReference type="Pfam" id="PF04453"/>
    </source>
</evidence>
<dbReference type="Pfam" id="PF19838">
    <property type="entry name" value="LptD_2"/>
    <property type="match status" value="1"/>
</dbReference>
<sequence length="739" mass="84508">MKLRLVIWMPVLLCCLIWPAWAEEVEIFKDLAFEGGPWLLKADKLVYHTVDQTYEAVGRVTIRQGDRRITAEYIKVHGPTRIAELEGNVVIVLGQDILRGRTGRFNLVTRCGEISEARLFLQRNHFHVTSALIRKTGDDTFHAEKCVVTTCDADRPMWSFYSRELNVKLDGYAIGKATALRLGPIPVAFLPAAVLPVKTSRQSGFLMPIYSQHRAAGTVVEIPFYWAINNYMDATLYQMVVNKRGYLQGLEYRYAWDKDSGGAARFSYIRDGKEEAPTPHRYWGVAMLNQNLPQGWSAKGTLDIPSDGQYLYDYNYGYLGLDRLSRSWAEDYGRNLEQFEVKTRVSGLVLTRNFSQGSVNFYGQYYRPLYSDISRPLDKAPSLNVGTLLLPLGSWPIHFHLNTAYTHYYHDYGLSGQRLDFHPRFSLNSRLFGTFDLEAVAGWRGTGYRVDSRDAGDDLNKYDGRSLYDVKTGLSTSLFKDWGRSSGSAGFVRHVFQPRVVYYNYQNFNVNRIPQFDPFDYGWQNQVTKNYPIFEGEEPIGGINATTYSLTNHFLRRSTSSTGLPHITDLFWSRLTQSIFFNSSNYGLDGQPQPHRRMSDIFLETMAFPIEQIGLGLDTGISPYHEGLSRMDVNLLLRDRADRNHLNISYIYLKNYANQINSSVFLDLFRSIKVGFSNQHTFVSGKKLENKYSLIFQRQCWGVSLNFADRSTDKYVSFSIIIPGLIEKSHAPSQGQQVL</sequence>
<dbReference type="GO" id="GO:0043165">
    <property type="term" value="P:Gram-negative-bacterium-type cell outer membrane assembly"/>
    <property type="evidence" value="ECO:0007669"/>
    <property type="project" value="InterPro"/>
</dbReference>
<name>F2NIB2_DESAR</name>
<dbReference type="Gene3D" id="2.60.450.10">
    <property type="entry name" value="Lipopolysaccharide (LPS) transport protein A like domain"/>
    <property type="match status" value="1"/>
</dbReference>
<dbReference type="STRING" id="880072.Desac_2052"/>
<evidence type="ECO:0000256" key="3">
    <source>
        <dbReference type="ARBA" id="ARBA00023237"/>
    </source>
</evidence>
<evidence type="ECO:0000259" key="5">
    <source>
        <dbReference type="Pfam" id="PF13100"/>
    </source>
</evidence>
<feature type="domain" description="LPS-assembly protein LptD central" evidence="6">
    <location>
        <begin position="184"/>
        <end position="272"/>
    </location>
</feature>
<keyword evidence="2" id="KW-0472">Membrane</keyword>
<keyword evidence="3" id="KW-0998">Cell outer membrane</keyword>
<dbReference type="InterPro" id="IPR005653">
    <property type="entry name" value="OstA-like_N"/>
</dbReference>
<dbReference type="OrthoDB" id="9760225at2"/>
<dbReference type="RefSeq" id="WP_013706990.1">
    <property type="nucleotide sequence ID" value="NC_015388.1"/>
</dbReference>
<dbReference type="InterPro" id="IPR050218">
    <property type="entry name" value="LptD"/>
</dbReference>
<dbReference type="Pfam" id="PF04453">
    <property type="entry name" value="LptD"/>
    <property type="match status" value="1"/>
</dbReference>
<dbReference type="HOGENOM" id="CLU_009039_4_0_7"/>
<feature type="domain" description="Organic solvent tolerance-like N-terminal" evidence="5">
    <location>
        <begin position="28"/>
        <end position="108"/>
    </location>
</feature>
<evidence type="ECO:0000313" key="8">
    <source>
        <dbReference type="Proteomes" id="UP000000483"/>
    </source>
</evidence>
<accession>F2NIB2</accession>
<dbReference type="Proteomes" id="UP000000483">
    <property type="component" value="Chromosome"/>
</dbReference>
<feature type="domain" description="LptD C-terminal" evidence="4">
    <location>
        <begin position="281"/>
        <end position="663"/>
    </location>
</feature>
<evidence type="ECO:0000259" key="6">
    <source>
        <dbReference type="Pfam" id="PF19838"/>
    </source>
</evidence>
<gene>
    <name evidence="7" type="ordered locus">Desac_2052</name>
</gene>
<dbReference type="KEGG" id="dao:Desac_2052"/>
<keyword evidence="8" id="KW-1185">Reference proteome</keyword>
<dbReference type="EMBL" id="CP002629">
    <property type="protein sequence ID" value="AEB09881.1"/>
    <property type="molecule type" value="Genomic_DNA"/>
</dbReference>
<dbReference type="InterPro" id="IPR045659">
    <property type="entry name" value="LptD_2"/>
</dbReference>
<dbReference type="eggNOG" id="COG1452">
    <property type="taxonomic scope" value="Bacteria"/>
</dbReference>
<dbReference type="GO" id="GO:1990351">
    <property type="term" value="C:transporter complex"/>
    <property type="evidence" value="ECO:0007669"/>
    <property type="project" value="TreeGrafter"/>
</dbReference>
<dbReference type="InterPro" id="IPR020889">
    <property type="entry name" value="LipoPS_assembly_LptD"/>
</dbReference>
<evidence type="ECO:0000313" key="7">
    <source>
        <dbReference type="EMBL" id="AEB09881.1"/>
    </source>
</evidence>
<dbReference type="AlphaFoldDB" id="F2NIB2"/>